<keyword evidence="2" id="KW-1185">Reference proteome</keyword>
<evidence type="ECO:0000313" key="1">
    <source>
        <dbReference type="EMBL" id="RIA79406.1"/>
    </source>
</evidence>
<comment type="caution">
    <text evidence="1">The sequence shown here is derived from an EMBL/GenBank/DDBJ whole genome shotgun (WGS) entry which is preliminary data.</text>
</comment>
<sequence>MGFYQNPYTSLNLMYFFDRFAKNFNSEWVDAQTFIDLVDEYAEEYRRSNLSTIEISQSVTYPQAIYTSRILNSITKNLPKYDDDDTECLDCMIEQE</sequence>
<organism evidence="1 2">
    <name type="scientific">Glomus cerebriforme</name>
    <dbReference type="NCBI Taxonomy" id="658196"/>
    <lineage>
        <taxon>Eukaryota</taxon>
        <taxon>Fungi</taxon>
        <taxon>Fungi incertae sedis</taxon>
        <taxon>Mucoromycota</taxon>
        <taxon>Glomeromycotina</taxon>
        <taxon>Glomeromycetes</taxon>
        <taxon>Glomerales</taxon>
        <taxon>Glomeraceae</taxon>
        <taxon>Glomus</taxon>
    </lineage>
</organism>
<name>A0A397S3M4_9GLOM</name>
<protein>
    <submittedName>
        <fullName evidence="1">Uncharacterized protein</fullName>
    </submittedName>
</protein>
<evidence type="ECO:0000313" key="2">
    <source>
        <dbReference type="Proteomes" id="UP000265703"/>
    </source>
</evidence>
<proteinExistence type="predicted"/>
<dbReference type="Proteomes" id="UP000265703">
    <property type="component" value="Unassembled WGS sequence"/>
</dbReference>
<reference evidence="1 2" key="1">
    <citation type="submission" date="2018-06" db="EMBL/GenBank/DDBJ databases">
        <title>Comparative genomics reveals the genomic features of Rhizophagus irregularis, R. cerebriforme, R. diaphanum and Gigaspora rosea, and their symbiotic lifestyle signature.</title>
        <authorList>
            <person name="Morin E."/>
            <person name="San Clemente H."/>
            <person name="Chen E.C.H."/>
            <person name="De La Providencia I."/>
            <person name="Hainaut M."/>
            <person name="Kuo A."/>
            <person name="Kohler A."/>
            <person name="Murat C."/>
            <person name="Tang N."/>
            <person name="Roy S."/>
            <person name="Loubradou J."/>
            <person name="Henrissat B."/>
            <person name="Grigoriev I.V."/>
            <person name="Corradi N."/>
            <person name="Roux C."/>
            <person name="Martin F.M."/>
        </authorList>
    </citation>
    <scope>NUCLEOTIDE SEQUENCE [LARGE SCALE GENOMIC DNA]</scope>
    <source>
        <strain evidence="1 2">DAOM 227022</strain>
    </source>
</reference>
<dbReference type="EMBL" id="QKYT01001317">
    <property type="protein sequence ID" value="RIA79406.1"/>
    <property type="molecule type" value="Genomic_DNA"/>
</dbReference>
<gene>
    <name evidence="1" type="ORF">C1645_840766</name>
</gene>
<accession>A0A397S3M4</accession>
<dbReference type="AlphaFoldDB" id="A0A397S3M4"/>
<dbReference type="OrthoDB" id="2387781at2759"/>